<name>A0A291QV14_9BACT</name>
<dbReference type="GO" id="GO:0003677">
    <property type="term" value="F:DNA binding"/>
    <property type="evidence" value="ECO:0007669"/>
    <property type="project" value="UniProtKB-KW"/>
</dbReference>
<dbReference type="PANTHER" id="PTHR42756:SF1">
    <property type="entry name" value="TRANSCRIPTIONAL REPRESSOR OF EMRAB OPERON"/>
    <property type="match status" value="1"/>
</dbReference>
<accession>A0A291QV14</accession>
<dbReference type="OrthoDB" id="961069at2"/>
<dbReference type="Gene3D" id="1.10.10.10">
    <property type="entry name" value="Winged helix-like DNA-binding domain superfamily/Winged helix DNA-binding domain"/>
    <property type="match status" value="1"/>
</dbReference>
<dbReference type="RefSeq" id="WP_098194154.1">
    <property type="nucleotide sequence ID" value="NZ_CP023777.1"/>
</dbReference>
<gene>
    <name evidence="5" type="ORF">COR50_11710</name>
</gene>
<evidence type="ECO:0000259" key="4">
    <source>
        <dbReference type="PROSITE" id="PS50995"/>
    </source>
</evidence>
<dbReference type="KEGG" id="cbae:COR50_11710"/>
<keyword evidence="6" id="KW-1185">Reference proteome</keyword>
<keyword evidence="3" id="KW-0804">Transcription</keyword>
<dbReference type="Proteomes" id="UP000220133">
    <property type="component" value="Chromosome"/>
</dbReference>
<organism evidence="5 6">
    <name type="scientific">Chitinophaga caeni</name>
    <dbReference type="NCBI Taxonomy" id="2029983"/>
    <lineage>
        <taxon>Bacteria</taxon>
        <taxon>Pseudomonadati</taxon>
        <taxon>Bacteroidota</taxon>
        <taxon>Chitinophagia</taxon>
        <taxon>Chitinophagales</taxon>
        <taxon>Chitinophagaceae</taxon>
        <taxon>Chitinophaga</taxon>
    </lineage>
</organism>
<evidence type="ECO:0000313" key="6">
    <source>
        <dbReference type="Proteomes" id="UP000220133"/>
    </source>
</evidence>
<evidence type="ECO:0000313" key="5">
    <source>
        <dbReference type="EMBL" id="ATL47777.1"/>
    </source>
</evidence>
<dbReference type="AlphaFoldDB" id="A0A291QV14"/>
<dbReference type="PANTHER" id="PTHR42756">
    <property type="entry name" value="TRANSCRIPTIONAL REGULATOR, MARR"/>
    <property type="match status" value="1"/>
</dbReference>
<dbReference type="SUPFAM" id="SSF46785">
    <property type="entry name" value="Winged helix' DNA-binding domain"/>
    <property type="match status" value="1"/>
</dbReference>
<keyword evidence="1" id="KW-0805">Transcription regulation</keyword>
<feature type="domain" description="HTH marR-type" evidence="4">
    <location>
        <begin position="72"/>
        <end position="202"/>
    </location>
</feature>
<dbReference type="EMBL" id="CP023777">
    <property type="protein sequence ID" value="ATL47777.1"/>
    <property type="molecule type" value="Genomic_DNA"/>
</dbReference>
<dbReference type="InterPro" id="IPR036390">
    <property type="entry name" value="WH_DNA-bd_sf"/>
</dbReference>
<evidence type="ECO:0000256" key="3">
    <source>
        <dbReference type="ARBA" id="ARBA00023163"/>
    </source>
</evidence>
<reference evidence="5 6" key="1">
    <citation type="submission" date="2017-10" db="EMBL/GenBank/DDBJ databases">
        <title>Paenichitinophaga pekingensis gen. nov., sp. nov., isolated from activated sludge.</title>
        <authorList>
            <person name="Jin D."/>
            <person name="Kong X."/>
            <person name="Deng Y."/>
            <person name="Bai Z."/>
        </authorList>
    </citation>
    <scope>NUCLEOTIDE SEQUENCE [LARGE SCALE GENOMIC DNA]</scope>
    <source>
        <strain evidence="5 6">13</strain>
    </source>
</reference>
<evidence type="ECO:0000256" key="2">
    <source>
        <dbReference type="ARBA" id="ARBA00023125"/>
    </source>
</evidence>
<dbReference type="Pfam" id="PF01047">
    <property type="entry name" value="MarR"/>
    <property type="match status" value="1"/>
</dbReference>
<protein>
    <recommendedName>
        <fullName evidence="4">HTH marR-type domain-containing protein</fullName>
    </recommendedName>
</protein>
<dbReference type="GO" id="GO:0003700">
    <property type="term" value="F:DNA-binding transcription factor activity"/>
    <property type="evidence" value="ECO:0007669"/>
    <property type="project" value="InterPro"/>
</dbReference>
<dbReference type="InterPro" id="IPR036388">
    <property type="entry name" value="WH-like_DNA-bd_sf"/>
</dbReference>
<keyword evidence="2" id="KW-0238">DNA-binding</keyword>
<proteinExistence type="predicted"/>
<dbReference type="SMART" id="SM00347">
    <property type="entry name" value="HTH_MARR"/>
    <property type="match status" value="1"/>
</dbReference>
<dbReference type="PROSITE" id="PS50995">
    <property type="entry name" value="HTH_MARR_2"/>
    <property type="match status" value="1"/>
</dbReference>
<dbReference type="InterPro" id="IPR000835">
    <property type="entry name" value="HTH_MarR-typ"/>
</dbReference>
<sequence>MLILLKPGGDLDYTFIKSLIGLAEEYEHATCLEQPELSEFVRWIESGRQSTMPAAPASTPEGYSDAHVGGMISKLIVYMYRYAKLYIKKGLEGSPLQSMDEFGYMVSLLQHGPMNKTQLIQRNIQEKPTGIEIINRMIKLGFIEEQPNPQDKRSKDLFVSESGRLMMGQLFHNMDQISRLILGDLSPAEQLQLMNLLLRLDDFHKPIFMNNLDKVDEILKKD</sequence>
<evidence type="ECO:0000256" key="1">
    <source>
        <dbReference type="ARBA" id="ARBA00023015"/>
    </source>
</evidence>